<dbReference type="Pfam" id="PF13560">
    <property type="entry name" value="HTH_31"/>
    <property type="match status" value="1"/>
</dbReference>
<dbReference type="EMBL" id="JAKKFD010000041">
    <property type="protein sequence ID" value="MCG5445774.1"/>
    <property type="molecule type" value="Genomic_DNA"/>
</dbReference>
<dbReference type="InterPro" id="IPR027417">
    <property type="entry name" value="P-loop_NTPase"/>
</dbReference>
<dbReference type="InterPro" id="IPR010982">
    <property type="entry name" value="Lambda_DNA-bd_dom_sf"/>
</dbReference>
<dbReference type="Proteomes" id="UP001201629">
    <property type="component" value="Unassembled WGS sequence"/>
</dbReference>
<dbReference type="CDD" id="cd00093">
    <property type="entry name" value="HTH_XRE"/>
    <property type="match status" value="1"/>
</dbReference>
<dbReference type="Gene3D" id="1.10.260.40">
    <property type="entry name" value="lambda repressor-like DNA-binding domains"/>
    <property type="match status" value="1"/>
</dbReference>
<organism evidence="3 4">
    <name type="scientific">Micromonospora trifolii</name>
    <dbReference type="NCBI Taxonomy" id="2911208"/>
    <lineage>
        <taxon>Bacteria</taxon>
        <taxon>Bacillati</taxon>
        <taxon>Actinomycetota</taxon>
        <taxon>Actinomycetes</taxon>
        <taxon>Micromonosporales</taxon>
        <taxon>Micromonosporaceae</taxon>
        <taxon>Micromonospora</taxon>
    </lineage>
</organism>
<dbReference type="SMART" id="SM00028">
    <property type="entry name" value="TPR"/>
    <property type="match status" value="5"/>
</dbReference>
<dbReference type="SMART" id="SM00530">
    <property type="entry name" value="HTH_XRE"/>
    <property type="match status" value="1"/>
</dbReference>
<comment type="caution">
    <text evidence="3">The sequence shown here is derived from an EMBL/GenBank/DDBJ whole genome shotgun (WGS) entry which is preliminary data.</text>
</comment>
<accession>A0ABS9N740</accession>
<keyword evidence="1" id="KW-0802">TPR repeat</keyword>
<sequence>MGGRALDAATAHTSDDLAGLLRALRRRHARQQGDSELTYRELAARTGWSHTAIAEYLTGKTLPPTDRLDALVRLLGATPAEQGALATARDRIEESRRRAPRAPARMVPRQLPADVASLTGRDDELALLDKLVAAPTAVVVAAISGTAGVGKTALAVHWAHRVADRFDDGQLYVNLRGFDPRGQALSAAKALHGFLDALGVPAARVPADLDAQAALYRSALAGKRVLIVLDNARDAEQVRPLLPGTPTTVVLVTSRNQLTSLVSLDSAHPLPLGLLSRAAASHLLTNRLGAERVAAEPEAAEAIIAACARLPLALSIAAARAQQSGFPLAILATELGTAGRRFGVLDAGDAVGEVRAVFSWSYTALTPPAANLFRLLGLHPGPDITVAAAASLAGLPADGTRWSLTELTRANLLAEYRPGRFTAHDLLRAYAAELSGGTDPEPDRRAATTRLLDHYTHTAHTADALLRPHSDPVDHLVTPPAVGVQPERPTTHAEAMAWLTAEHPVLLAALRQAAGAGFDAHTWRLGRALDTFLDRQGHWHDRVETCRAALLAAERLGDPVAQAVAHRFLAGAHTVVNGYADALGHLEQALDLYVRAGDSEGEARTHQNLASLWDRRGEPRKALEHSERTLVLARAAGHRRAQADALNAVGWCLAQLGEHLGALAYCEQALDLLQQLDDRAGEAATWDSLGFAHHHLGQYGRAVECYERTLELTRDLGDRWGEADTLSRLGDTRHALGDPVSGRADWQRALDIFTALEHSDATAVRAKLQLR</sequence>
<feature type="domain" description="HTH cro/C1-type" evidence="2">
    <location>
        <begin position="37"/>
        <end position="82"/>
    </location>
</feature>
<dbReference type="PANTHER" id="PTHR10098:SF108">
    <property type="entry name" value="TETRATRICOPEPTIDE REPEAT PROTEIN 28"/>
    <property type="match status" value="1"/>
</dbReference>
<feature type="repeat" description="TPR" evidence="1">
    <location>
        <begin position="683"/>
        <end position="716"/>
    </location>
</feature>
<dbReference type="Pfam" id="PF13424">
    <property type="entry name" value="TPR_12"/>
    <property type="match status" value="2"/>
</dbReference>
<reference evidence="3 4" key="1">
    <citation type="submission" date="2022-01" db="EMBL/GenBank/DDBJ databases">
        <authorList>
            <person name="Riesco R."/>
            <person name="Trujillo M.E."/>
        </authorList>
    </citation>
    <scope>NUCLEOTIDE SEQUENCE [LARGE SCALE GENOMIC DNA]</scope>
    <source>
        <strain evidence="3 4">NIE79</strain>
    </source>
</reference>
<dbReference type="Gene3D" id="1.25.40.10">
    <property type="entry name" value="Tetratricopeptide repeat domain"/>
    <property type="match status" value="1"/>
</dbReference>
<proteinExistence type="predicted"/>
<dbReference type="SUPFAM" id="SSF48452">
    <property type="entry name" value="TPR-like"/>
    <property type="match status" value="2"/>
</dbReference>
<dbReference type="PANTHER" id="PTHR10098">
    <property type="entry name" value="RAPSYN-RELATED"/>
    <property type="match status" value="1"/>
</dbReference>
<dbReference type="InterPro" id="IPR019734">
    <property type="entry name" value="TPR_rpt"/>
</dbReference>
<dbReference type="SUPFAM" id="SSF52540">
    <property type="entry name" value="P-loop containing nucleoside triphosphate hydrolases"/>
    <property type="match status" value="1"/>
</dbReference>
<dbReference type="SUPFAM" id="SSF47413">
    <property type="entry name" value="lambda repressor-like DNA-binding domains"/>
    <property type="match status" value="1"/>
</dbReference>
<evidence type="ECO:0000313" key="4">
    <source>
        <dbReference type="Proteomes" id="UP001201629"/>
    </source>
</evidence>
<dbReference type="PROSITE" id="PS50005">
    <property type="entry name" value="TPR"/>
    <property type="match status" value="1"/>
</dbReference>
<dbReference type="PRINTS" id="PR00364">
    <property type="entry name" value="DISEASERSIST"/>
</dbReference>
<dbReference type="PROSITE" id="PS50943">
    <property type="entry name" value="HTH_CROC1"/>
    <property type="match status" value="1"/>
</dbReference>
<evidence type="ECO:0000256" key="1">
    <source>
        <dbReference type="PROSITE-ProRule" id="PRU00339"/>
    </source>
</evidence>
<protein>
    <submittedName>
        <fullName evidence="3">Tetratricopeptide repeat protein</fullName>
    </submittedName>
</protein>
<dbReference type="InterPro" id="IPR001387">
    <property type="entry name" value="Cro/C1-type_HTH"/>
</dbReference>
<dbReference type="RefSeq" id="WP_238680722.1">
    <property type="nucleotide sequence ID" value="NZ_JAKKFD010000041.1"/>
</dbReference>
<evidence type="ECO:0000259" key="2">
    <source>
        <dbReference type="PROSITE" id="PS50943"/>
    </source>
</evidence>
<name>A0ABS9N740_9ACTN</name>
<keyword evidence="4" id="KW-1185">Reference proteome</keyword>
<dbReference type="Gene3D" id="3.40.50.300">
    <property type="entry name" value="P-loop containing nucleotide triphosphate hydrolases"/>
    <property type="match status" value="1"/>
</dbReference>
<dbReference type="InterPro" id="IPR011990">
    <property type="entry name" value="TPR-like_helical_dom_sf"/>
</dbReference>
<gene>
    <name evidence="3" type="ORF">NIE79_004295</name>
</gene>
<evidence type="ECO:0000313" key="3">
    <source>
        <dbReference type="EMBL" id="MCG5445774.1"/>
    </source>
</evidence>